<name>A0A518H273_9BACT</name>
<dbReference type="KEGG" id="tpla:ElP_28430"/>
<dbReference type="Proteomes" id="UP000317835">
    <property type="component" value="Chromosome"/>
</dbReference>
<dbReference type="RefSeq" id="WP_145270202.1">
    <property type="nucleotide sequence ID" value="NZ_CP036426.1"/>
</dbReference>
<protein>
    <submittedName>
        <fullName evidence="1">Uncharacterized protein</fullName>
    </submittedName>
</protein>
<keyword evidence="2" id="KW-1185">Reference proteome</keyword>
<evidence type="ECO:0000313" key="2">
    <source>
        <dbReference type="Proteomes" id="UP000317835"/>
    </source>
</evidence>
<gene>
    <name evidence="1" type="ORF">ElP_28430</name>
</gene>
<dbReference type="AlphaFoldDB" id="A0A518H273"/>
<organism evidence="1 2">
    <name type="scientific">Tautonia plasticadhaerens</name>
    <dbReference type="NCBI Taxonomy" id="2527974"/>
    <lineage>
        <taxon>Bacteria</taxon>
        <taxon>Pseudomonadati</taxon>
        <taxon>Planctomycetota</taxon>
        <taxon>Planctomycetia</taxon>
        <taxon>Isosphaerales</taxon>
        <taxon>Isosphaeraceae</taxon>
        <taxon>Tautonia</taxon>
    </lineage>
</organism>
<reference evidence="1 2" key="1">
    <citation type="submission" date="2019-02" db="EMBL/GenBank/DDBJ databases">
        <title>Deep-cultivation of Planctomycetes and their phenomic and genomic characterization uncovers novel biology.</title>
        <authorList>
            <person name="Wiegand S."/>
            <person name="Jogler M."/>
            <person name="Boedeker C."/>
            <person name="Pinto D."/>
            <person name="Vollmers J."/>
            <person name="Rivas-Marin E."/>
            <person name="Kohn T."/>
            <person name="Peeters S.H."/>
            <person name="Heuer A."/>
            <person name="Rast P."/>
            <person name="Oberbeckmann S."/>
            <person name="Bunk B."/>
            <person name="Jeske O."/>
            <person name="Meyerdierks A."/>
            <person name="Storesund J.E."/>
            <person name="Kallscheuer N."/>
            <person name="Luecker S."/>
            <person name="Lage O.M."/>
            <person name="Pohl T."/>
            <person name="Merkel B.J."/>
            <person name="Hornburger P."/>
            <person name="Mueller R.-W."/>
            <person name="Bruemmer F."/>
            <person name="Labrenz M."/>
            <person name="Spormann A.M."/>
            <person name="Op den Camp H."/>
            <person name="Overmann J."/>
            <person name="Amann R."/>
            <person name="Jetten M.S.M."/>
            <person name="Mascher T."/>
            <person name="Medema M.H."/>
            <person name="Devos D.P."/>
            <person name="Kaster A.-K."/>
            <person name="Ovreas L."/>
            <person name="Rohde M."/>
            <person name="Galperin M.Y."/>
            <person name="Jogler C."/>
        </authorList>
    </citation>
    <scope>NUCLEOTIDE SEQUENCE [LARGE SCALE GENOMIC DNA]</scope>
    <source>
        <strain evidence="1 2">ElP</strain>
    </source>
</reference>
<dbReference type="EMBL" id="CP036426">
    <property type="protein sequence ID" value="QDV34946.1"/>
    <property type="molecule type" value="Genomic_DNA"/>
</dbReference>
<sequence>MTQEAIVDEMHRASRSVLPATGGQETVVPQDFAAWLNGKLTEWCRARGYSPVHQGDLFKIVDEAKRFATSAVIADRPQTWECFCDIAYYDQWAVRPVGENRWGYCFHVPSRKEAEALRDLLQGTASPFSAIDAQEGA</sequence>
<accession>A0A518H273</accession>
<proteinExistence type="predicted"/>
<evidence type="ECO:0000313" key="1">
    <source>
        <dbReference type="EMBL" id="QDV34946.1"/>
    </source>
</evidence>